<dbReference type="PANTHER" id="PTHR43090:SF2">
    <property type="entry name" value="1-(5-PHOSPHORIBOSYL)-5-[(5-PHOSPHORIBOSYLAMINO)METHYLIDENEAMINO] IMIDAZOLE-4-CARBOXAMIDE ISOMERASE"/>
    <property type="match status" value="1"/>
</dbReference>
<reference evidence="12" key="1">
    <citation type="journal article" date="2014" name="Int. J. Syst. Evol. Microbiol.">
        <title>Complete genome sequence of Corynebacterium casei LMG S-19264T (=DSM 44701T), isolated from a smear-ripened cheese.</title>
        <authorList>
            <consortium name="US DOE Joint Genome Institute (JGI-PGF)"/>
            <person name="Walter F."/>
            <person name="Albersmeier A."/>
            <person name="Kalinowski J."/>
            <person name="Ruckert C."/>
        </authorList>
    </citation>
    <scope>NUCLEOTIDE SEQUENCE</scope>
    <source>
        <strain evidence="12">CGMCC 1.12751</strain>
    </source>
</reference>
<dbReference type="NCBIfam" id="TIGR00007">
    <property type="entry name" value="1-(5-phosphoribosyl)-5-[(5-phosphoribosylamino)methylideneamino]imidazole-4-carboxamide isomerase"/>
    <property type="match status" value="1"/>
</dbReference>
<evidence type="ECO:0000256" key="4">
    <source>
        <dbReference type="ARBA" id="ARBA00009667"/>
    </source>
</evidence>
<dbReference type="GO" id="GO:0003949">
    <property type="term" value="F:1-(5-phosphoribosyl)-5-[(5-phosphoribosylamino)methylideneamino]imidazole-4-carboxamide isomerase activity"/>
    <property type="evidence" value="ECO:0007669"/>
    <property type="project" value="UniProtKB-UniRule"/>
</dbReference>
<gene>
    <name evidence="9 12" type="primary">hisA</name>
    <name evidence="12" type="ORF">GCM10010976_19470</name>
</gene>
<accession>A0A917GJG4</accession>
<dbReference type="InterPro" id="IPR011060">
    <property type="entry name" value="RibuloseP-bd_barrel"/>
</dbReference>
<protein>
    <recommendedName>
        <fullName evidence="9 11">1-(5-phosphoribosyl)-5-[(5-phosphoribosylamino)methylideneamino] imidazole-4-carboxamide isomerase</fullName>
        <ecNumber evidence="9 11">5.3.1.16</ecNumber>
    </recommendedName>
    <alternativeName>
        <fullName evidence="9">Phosphoribosylformimino-5-aminoimidazole carboxamide ribotide isomerase</fullName>
    </alternativeName>
</protein>
<evidence type="ECO:0000256" key="11">
    <source>
        <dbReference type="RuleBase" id="RU003658"/>
    </source>
</evidence>
<evidence type="ECO:0000313" key="13">
    <source>
        <dbReference type="Proteomes" id="UP000625976"/>
    </source>
</evidence>
<dbReference type="InterPro" id="IPR006062">
    <property type="entry name" value="His_biosynth"/>
</dbReference>
<evidence type="ECO:0000256" key="6">
    <source>
        <dbReference type="ARBA" id="ARBA00022605"/>
    </source>
</evidence>
<dbReference type="HAMAP" id="MF_01014">
    <property type="entry name" value="HisA"/>
    <property type="match status" value="1"/>
</dbReference>
<evidence type="ECO:0000256" key="2">
    <source>
        <dbReference type="ARBA" id="ARBA00004496"/>
    </source>
</evidence>
<dbReference type="Gene3D" id="3.20.20.70">
    <property type="entry name" value="Aldolase class I"/>
    <property type="match status" value="1"/>
</dbReference>
<dbReference type="InterPro" id="IPR006063">
    <property type="entry name" value="HisA_bact_arch"/>
</dbReference>
<evidence type="ECO:0000313" key="12">
    <source>
        <dbReference type="EMBL" id="GGG48189.1"/>
    </source>
</evidence>
<dbReference type="Proteomes" id="UP000625976">
    <property type="component" value="Unassembled WGS sequence"/>
</dbReference>
<dbReference type="GO" id="GO:0000162">
    <property type="term" value="P:L-tryptophan biosynthetic process"/>
    <property type="evidence" value="ECO:0007669"/>
    <property type="project" value="TreeGrafter"/>
</dbReference>
<dbReference type="InterPro" id="IPR023016">
    <property type="entry name" value="HisA/PriA"/>
</dbReference>
<dbReference type="EMBL" id="BMFQ01000002">
    <property type="protein sequence ID" value="GGG48189.1"/>
    <property type="molecule type" value="Genomic_DNA"/>
</dbReference>
<dbReference type="PANTHER" id="PTHR43090">
    <property type="entry name" value="1-(5-PHOSPHORIBOSYL)-5-[(5-PHOSPHORIBOSYLAMINO)METHYLIDENEAMINO] IMIDAZOLE-4-CARBOXAMIDE ISOMERASE"/>
    <property type="match status" value="1"/>
</dbReference>
<comment type="catalytic activity">
    <reaction evidence="1 9 11">
        <text>1-(5-phospho-beta-D-ribosyl)-5-[(5-phospho-beta-D-ribosylamino)methylideneamino]imidazole-4-carboxamide = 5-[(5-phospho-1-deoxy-D-ribulos-1-ylimino)methylamino]-1-(5-phospho-beta-D-ribosyl)imidazole-4-carboxamide</text>
        <dbReference type="Rhea" id="RHEA:15469"/>
        <dbReference type="ChEBI" id="CHEBI:58435"/>
        <dbReference type="ChEBI" id="CHEBI:58525"/>
        <dbReference type="EC" id="5.3.1.16"/>
    </reaction>
</comment>
<evidence type="ECO:0000256" key="1">
    <source>
        <dbReference type="ARBA" id="ARBA00000901"/>
    </source>
</evidence>
<feature type="active site" description="Proton acceptor" evidence="9">
    <location>
        <position position="8"/>
    </location>
</feature>
<keyword evidence="8 9" id="KW-0413">Isomerase</keyword>
<evidence type="ECO:0000256" key="9">
    <source>
        <dbReference type="HAMAP-Rule" id="MF_01014"/>
    </source>
</evidence>
<keyword evidence="7 9" id="KW-0368">Histidine biosynthesis</keyword>
<evidence type="ECO:0000256" key="5">
    <source>
        <dbReference type="ARBA" id="ARBA00022490"/>
    </source>
</evidence>
<reference evidence="12" key="2">
    <citation type="submission" date="2020-09" db="EMBL/GenBank/DDBJ databases">
        <authorList>
            <person name="Sun Q."/>
            <person name="Zhou Y."/>
        </authorList>
    </citation>
    <scope>NUCLEOTIDE SEQUENCE</scope>
    <source>
        <strain evidence="12">CGMCC 1.12751</strain>
    </source>
</reference>
<comment type="caution">
    <text evidence="12">The sequence shown here is derived from an EMBL/GenBank/DDBJ whole genome shotgun (WGS) entry which is preliminary data.</text>
</comment>
<dbReference type="AlphaFoldDB" id="A0A917GJG4"/>
<evidence type="ECO:0000256" key="7">
    <source>
        <dbReference type="ARBA" id="ARBA00023102"/>
    </source>
</evidence>
<sequence>MRIIPAIDIIDGKCVRLTKGDYSTKKIYNESPLEVAKQFEAAGIEYLHLVDLDGAKAEQIVNFKVLEQIASKTNLKIDFGGGIRSNEDLHIAFNSGAKQITGGSIAVNNTKMFEGWLEKYGGTKIILGADCMNEKIAISGWQEESALEVIPFIQNYQKKSIQYVICTDISKDGMLEGPSLDLYKKIIDSCSNSNGQSVKLIASGGVSCIEDLNLLEDMGCEAVIIGKAFYEGKISLKDLETHF</sequence>
<feature type="active site" description="Proton donor" evidence="9">
    <location>
        <position position="130"/>
    </location>
</feature>
<comment type="pathway">
    <text evidence="3 9 11">Amino-acid biosynthesis; L-histidine biosynthesis; L-histidine from 5-phospho-alpha-D-ribose 1-diphosphate: step 4/9.</text>
</comment>
<evidence type="ECO:0000256" key="3">
    <source>
        <dbReference type="ARBA" id="ARBA00005133"/>
    </source>
</evidence>
<dbReference type="InterPro" id="IPR013785">
    <property type="entry name" value="Aldolase_TIM"/>
</dbReference>
<dbReference type="CDD" id="cd04732">
    <property type="entry name" value="HisA"/>
    <property type="match status" value="1"/>
</dbReference>
<dbReference type="EC" id="5.3.1.16" evidence="9 11"/>
<dbReference type="SUPFAM" id="SSF51366">
    <property type="entry name" value="Ribulose-phoshate binding barrel"/>
    <property type="match status" value="1"/>
</dbReference>
<comment type="similarity">
    <text evidence="4 9 10">Belongs to the HisA/HisF family.</text>
</comment>
<dbReference type="RefSeq" id="WP_188464269.1">
    <property type="nucleotide sequence ID" value="NZ_BMFQ01000002.1"/>
</dbReference>
<dbReference type="Pfam" id="PF00977">
    <property type="entry name" value="His_biosynth"/>
    <property type="match status" value="1"/>
</dbReference>
<organism evidence="12 13">
    <name type="scientific">Bizionia arctica</name>
    <dbReference type="NCBI Taxonomy" id="1495645"/>
    <lineage>
        <taxon>Bacteria</taxon>
        <taxon>Pseudomonadati</taxon>
        <taxon>Bacteroidota</taxon>
        <taxon>Flavobacteriia</taxon>
        <taxon>Flavobacteriales</taxon>
        <taxon>Flavobacteriaceae</taxon>
        <taxon>Bizionia</taxon>
    </lineage>
</organism>
<keyword evidence="13" id="KW-1185">Reference proteome</keyword>
<dbReference type="GO" id="GO:0005737">
    <property type="term" value="C:cytoplasm"/>
    <property type="evidence" value="ECO:0007669"/>
    <property type="project" value="UniProtKB-SubCell"/>
</dbReference>
<keyword evidence="6 9" id="KW-0028">Amino-acid biosynthesis</keyword>
<dbReference type="GO" id="GO:0000105">
    <property type="term" value="P:L-histidine biosynthetic process"/>
    <property type="evidence" value="ECO:0007669"/>
    <property type="project" value="UniProtKB-UniRule"/>
</dbReference>
<evidence type="ECO:0000256" key="8">
    <source>
        <dbReference type="ARBA" id="ARBA00023235"/>
    </source>
</evidence>
<evidence type="ECO:0000256" key="10">
    <source>
        <dbReference type="RuleBase" id="RU003657"/>
    </source>
</evidence>
<keyword evidence="5 9" id="KW-0963">Cytoplasm</keyword>
<dbReference type="InterPro" id="IPR044524">
    <property type="entry name" value="Isoase_HisA-like"/>
</dbReference>
<dbReference type="FunFam" id="3.20.20.70:FF:000009">
    <property type="entry name" value="1-(5-phosphoribosyl)-5-[(5-phosphoribosylamino)methylideneamino] imidazole-4-carboxamide isomerase"/>
    <property type="match status" value="1"/>
</dbReference>
<proteinExistence type="inferred from homology"/>
<name>A0A917GJG4_9FLAO</name>
<comment type="subcellular location">
    <subcellularLocation>
        <location evidence="2 9 11">Cytoplasm</location>
    </subcellularLocation>
</comment>